<dbReference type="Proteomes" id="UP001629113">
    <property type="component" value="Unassembled WGS sequence"/>
</dbReference>
<dbReference type="EMBL" id="JBFCZG010000010">
    <property type="protein sequence ID" value="KAL3417486.1"/>
    <property type="molecule type" value="Genomic_DNA"/>
</dbReference>
<feature type="compositionally biased region" description="Polar residues" evidence="1">
    <location>
        <begin position="303"/>
        <end position="348"/>
    </location>
</feature>
<feature type="region of interest" description="Disordered" evidence="1">
    <location>
        <begin position="415"/>
        <end position="443"/>
    </location>
</feature>
<name>A0ABR4P334_9HELO</name>
<organism evidence="2 3">
    <name type="scientific">Phlyctema vagabunda</name>
    <dbReference type="NCBI Taxonomy" id="108571"/>
    <lineage>
        <taxon>Eukaryota</taxon>
        <taxon>Fungi</taxon>
        <taxon>Dikarya</taxon>
        <taxon>Ascomycota</taxon>
        <taxon>Pezizomycotina</taxon>
        <taxon>Leotiomycetes</taxon>
        <taxon>Helotiales</taxon>
        <taxon>Dermateaceae</taxon>
        <taxon>Phlyctema</taxon>
    </lineage>
</organism>
<feature type="region of interest" description="Disordered" evidence="1">
    <location>
        <begin position="299"/>
        <end position="397"/>
    </location>
</feature>
<proteinExistence type="predicted"/>
<evidence type="ECO:0000313" key="3">
    <source>
        <dbReference type="Proteomes" id="UP001629113"/>
    </source>
</evidence>
<feature type="region of interest" description="Disordered" evidence="1">
    <location>
        <begin position="201"/>
        <end position="279"/>
    </location>
</feature>
<comment type="caution">
    <text evidence="2">The sequence shown here is derived from an EMBL/GenBank/DDBJ whole genome shotgun (WGS) entry which is preliminary data.</text>
</comment>
<accession>A0ABR4P334</accession>
<evidence type="ECO:0000256" key="1">
    <source>
        <dbReference type="SAM" id="MobiDB-lite"/>
    </source>
</evidence>
<reference evidence="2 3" key="1">
    <citation type="submission" date="2024-06" db="EMBL/GenBank/DDBJ databases">
        <title>Complete genome of Phlyctema vagabunda strain 19-DSS-EL-015.</title>
        <authorList>
            <person name="Fiorenzani C."/>
        </authorList>
    </citation>
    <scope>NUCLEOTIDE SEQUENCE [LARGE SCALE GENOMIC DNA]</scope>
    <source>
        <strain evidence="2 3">19-DSS-EL-015</strain>
    </source>
</reference>
<feature type="compositionally biased region" description="Polar residues" evidence="1">
    <location>
        <begin position="201"/>
        <end position="211"/>
    </location>
</feature>
<feature type="compositionally biased region" description="Low complexity" evidence="1">
    <location>
        <begin position="352"/>
        <end position="363"/>
    </location>
</feature>
<evidence type="ECO:0000313" key="2">
    <source>
        <dbReference type="EMBL" id="KAL3417486.1"/>
    </source>
</evidence>
<feature type="compositionally biased region" description="Polar residues" evidence="1">
    <location>
        <begin position="257"/>
        <end position="276"/>
    </location>
</feature>
<feature type="region of interest" description="Disordered" evidence="1">
    <location>
        <begin position="139"/>
        <end position="185"/>
    </location>
</feature>
<feature type="compositionally biased region" description="Polar residues" evidence="1">
    <location>
        <begin position="221"/>
        <end position="237"/>
    </location>
</feature>
<keyword evidence="3" id="KW-1185">Reference proteome</keyword>
<protein>
    <submittedName>
        <fullName evidence="2">Uncharacterized protein</fullName>
    </submittedName>
</protein>
<feature type="compositionally biased region" description="Polar residues" evidence="1">
    <location>
        <begin position="366"/>
        <end position="377"/>
    </location>
</feature>
<gene>
    <name evidence="2" type="ORF">PVAG01_10496</name>
</gene>
<feature type="compositionally biased region" description="Polar residues" evidence="1">
    <location>
        <begin position="171"/>
        <end position="185"/>
    </location>
</feature>
<sequence>MAENIGRNVELLVHVAAPSTGRDDARYRSFAAAFLAFEPCQRRSIHTHLQENPNLVDEAEESYKPIEDDDWGSTQYSTQYVVEEDSFDGSINIGSASDARNSSPHQNVGRILFPRVMASPELSFKSVMDNADSPVFRGLGYKRTMPGPGNGSHTSSQESRDSGSWHPPSRPITNSQDNYQSTKLFPSSPTRVLEMHLGNFGTETDISSSAPRRSGRIAARNASSSAPKSGPGQTIPSSIPEITPTARVEDEDKAPSDFNNWSLPMSFPSSTDSAQHNAEDEAVGLPLPPILVLRSDADAAPSSPIQNRPLPSTSDELIPKTSSGSLPQIRSLSEQPSAGHDTSSQSNPPGEATRSASAPAARAFTKSKSFTTENQPTIDDDGPSRKRQRSPSSAQVNVISSLSLDQVEIGSDLGSNSLAPASKYQRLEDNNLTGEQRPKPRYVLKSTPPLFRSIDTNVYPLEIHPPTPTTGMDELTPESLVTKTLCKLQSKPTLRGEFQPQQQTRPLRPLERGYWHVNWQLWTEEHRNLCWGFLAATVGPGGAGFGVWCTRDEDFRVFRVYCWGHIVEHIYLLIYIASRTKVRGTGARWIDGNETAVVVMPS</sequence>